<dbReference type="Proteomes" id="UP001437256">
    <property type="component" value="Unassembled WGS sequence"/>
</dbReference>
<accession>A0ABR2ZS16</accession>
<keyword evidence="2" id="KW-1185">Reference proteome</keyword>
<organism evidence="1 2">
    <name type="scientific">Marasmius tenuissimus</name>
    <dbReference type="NCBI Taxonomy" id="585030"/>
    <lineage>
        <taxon>Eukaryota</taxon>
        <taxon>Fungi</taxon>
        <taxon>Dikarya</taxon>
        <taxon>Basidiomycota</taxon>
        <taxon>Agaricomycotina</taxon>
        <taxon>Agaricomycetes</taxon>
        <taxon>Agaricomycetidae</taxon>
        <taxon>Agaricales</taxon>
        <taxon>Marasmiineae</taxon>
        <taxon>Marasmiaceae</taxon>
        <taxon>Marasmius</taxon>
    </lineage>
</organism>
<name>A0ABR2ZS16_9AGAR</name>
<sequence>MHRPVLLRLVRTIKKVQRRNLEEAAGKKFPSLLHIWEVLRDEVLRRVRIMETDDSGWYPGTPLCDGIEQIRADYKSKADHISTLKQRRKVDHPNESESQVVVVTDYSTVPFVISLEDREVAVKDILRGEVDSLHEKIVALGVIPKCIRNDGPAIAMLHSTDIA</sequence>
<gene>
    <name evidence="1" type="ORF">AAF712_008890</name>
</gene>
<reference evidence="1 2" key="1">
    <citation type="submission" date="2024-05" db="EMBL/GenBank/DDBJ databases">
        <title>A draft genome resource for the thread blight pathogen Marasmius tenuissimus strain MS-2.</title>
        <authorList>
            <person name="Yulfo-Soto G.E."/>
            <person name="Baruah I.K."/>
            <person name="Amoako-Attah I."/>
            <person name="Bukari Y."/>
            <person name="Meinhardt L.W."/>
            <person name="Bailey B.A."/>
            <person name="Cohen S.P."/>
        </authorList>
    </citation>
    <scope>NUCLEOTIDE SEQUENCE [LARGE SCALE GENOMIC DNA]</scope>
    <source>
        <strain evidence="1 2">MS-2</strain>
    </source>
</reference>
<dbReference type="EMBL" id="JBBXMP010000066">
    <property type="protein sequence ID" value="KAL0064168.1"/>
    <property type="molecule type" value="Genomic_DNA"/>
</dbReference>
<evidence type="ECO:0000313" key="1">
    <source>
        <dbReference type="EMBL" id="KAL0064168.1"/>
    </source>
</evidence>
<evidence type="ECO:0000313" key="2">
    <source>
        <dbReference type="Proteomes" id="UP001437256"/>
    </source>
</evidence>
<protein>
    <submittedName>
        <fullName evidence="1">Uncharacterized protein</fullName>
    </submittedName>
</protein>
<proteinExistence type="predicted"/>
<comment type="caution">
    <text evidence="1">The sequence shown here is derived from an EMBL/GenBank/DDBJ whole genome shotgun (WGS) entry which is preliminary data.</text>
</comment>